<dbReference type="InterPro" id="IPR005123">
    <property type="entry name" value="Oxoglu/Fe-dep_dioxygenase_dom"/>
</dbReference>
<dbReference type="PANTHER" id="PTHR33099">
    <property type="entry name" value="FE2OG DIOXYGENASE DOMAIN-CONTAINING PROTEIN"/>
    <property type="match status" value="1"/>
</dbReference>
<dbReference type="OrthoDB" id="27483at2759"/>
<dbReference type="Proteomes" id="UP000188318">
    <property type="component" value="Unassembled WGS sequence"/>
</dbReference>
<sequence>MGEVRFFPTRPSVEESKGHEAVSTILAQLETWVKERMNEDGNVDPYIDRFLVGVLKLDPSQRHRFSPNLEAVKVANATALQRLAYNLKTNLDRHVPGYLDSAANVLEDPKLKPKFSQRWDAVGKQLDQLDPTGSFWGTMLETLITLPDQRPSKGKKKTNTGASALMTAAFTEACQQLREAIENETSSASFTCGGIVPIDDTEGHATSDETSRAVGVYWRINETSTAHSLTLPVPDTLTDPAVDVRSLIADCQPASFGRGGEDILDPEYRRAGKLDPGCFATTFHPADFGIVDIIERTLLPDISSMRARKVYSGPSGHFRKHVDTPRSEHQIGSLVVCLPCEFEGGNLIVRHNGQEINFDWSPQSGSAIQWAAFYSDCEHEIETITRGDRITLTYNLYVRQVAEAEMALNSPMIQPRSFSLYGLVETLLATPGFMKEGGVLGIFCSHAYPHTSKVADLQLPRAFKGADLVVYAVLKSLGFKVRVVPILELNGRFGPGNDALGITGQIPDGKQHYEESYSPRPSSKSMLNFRNQHDLPTPPARFSQADGARVGPMFRKYFTTETGGWEEQDIDVIGAEVWPSYYLPGITWITEPKHEEMAFTHMTYGNEAGLGTRYSCAAILAVIPPFSVRTRPSE</sequence>
<dbReference type="AlphaFoldDB" id="A0A1R3RVA3"/>
<dbReference type="PROSITE" id="PS51471">
    <property type="entry name" value="FE2OG_OXY"/>
    <property type="match status" value="1"/>
</dbReference>
<dbReference type="Pfam" id="PF13640">
    <property type="entry name" value="2OG-FeII_Oxy_3"/>
    <property type="match status" value="1"/>
</dbReference>
<dbReference type="Gene3D" id="2.60.120.620">
    <property type="entry name" value="q2cbj1_9rhob like domain"/>
    <property type="match status" value="1"/>
</dbReference>
<dbReference type="OMA" id="GFFCSHA"/>
<keyword evidence="3" id="KW-1185">Reference proteome</keyword>
<accession>A0A1R3RVA3</accession>
<name>A0A1R3RVA3_ASPC5</name>
<feature type="domain" description="Fe2OG dioxygenase" evidence="1">
    <location>
        <begin position="301"/>
        <end position="398"/>
    </location>
</feature>
<evidence type="ECO:0000313" key="2">
    <source>
        <dbReference type="EMBL" id="OOF98435.1"/>
    </source>
</evidence>
<dbReference type="EMBL" id="KV907496">
    <property type="protein sequence ID" value="OOF98435.1"/>
    <property type="molecule type" value="Genomic_DNA"/>
</dbReference>
<dbReference type="InterPro" id="IPR044862">
    <property type="entry name" value="Pro_4_hyd_alph_FE2OG_OXY"/>
</dbReference>
<dbReference type="VEuPathDB" id="FungiDB:ASPCADRAFT_505347"/>
<reference evidence="3" key="1">
    <citation type="journal article" date="2017" name="Genome Biol.">
        <title>Comparative genomics reveals high biological diversity and specific adaptations in the industrially and medically important fungal genus Aspergillus.</title>
        <authorList>
            <person name="de Vries R.P."/>
            <person name="Riley R."/>
            <person name="Wiebenga A."/>
            <person name="Aguilar-Osorio G."/>
            <person name="Amillis S."/>
            <person name="Uchima C.A."/>
            <person name="Anderluh G."/>
            <person name="Asadollahi M."/>
            <person name="Askin M."/>
            <person name="Barry K."/>
            <person name="Battaglia E."/>
            <person name="Bayram O."/>
            <person name="Benocci T."/>
            <person name="Braus-Stromeyer S.A."/>
            <person name="Caldana C."/>
            <person name="Canovas D."/>
            <person name="Cerqueira G.C."/>
            <person name="Chen F."/>
            <person name="Chen W."/>
            <person name="Choi C."/>
            <person name="Clum A."/>
            <person name="Dos Santos R.A."/>
            <person name="Damasio A.R."/>
            <person name="Diallinas G."/>
            <person name="Emri T."/>
            <person name="Fekete E."/>
            <person name="Flipphi M."/>
            <person name="Freyberg S."/>
            <person name="Gallo A."/>
            <person name="Gournas C."/>
            <person name="Habgood R."/>
            <person name="Hainaut M."/>
            <person name="Harispe M.L."/>
            <person name="Henrissat B."/>
            <person name="Hilden K.S."/>
            <person name="Hope R."/>
            <person name="Hossain A."/>
            <person name="Karabika E."/>
            <person name="Karaffa L."/>
            <person name="Karanyi Z."/>
            <person name="Krasevec N."/>
            <person name="Kuo A."/>
            <person name="Kusch H."/>
            <person name="LaButti K."/>
            <person name="Lagendijk E.L."/>
            <person name="Lapidus A."/>
            <person name="Levasseur A."/>
            <person name="Lindquist E."/>
            <person name="Lipzen A."/>
            <person name="Logrieco A.F."/>
            <person name="MacCabe A."/>
            <person name="Maekelae M.R."/>
            <person name="Malavazi I."/>
            <person name="Melin P."/>
            <person name="Meyer V."/>
            <person name="Mielnichuk N."/>
            <person name="Miskei M."/>
            <person name="Molnar A.P."/>
            <person name="Mule G."/>
            <person name="Ngan C.Y."/>
            <person name="Orejas M."/>
            <person name="Orosz E."/>
            <person name="Ouedraogo J.P."/>
            <person name="Overkamp K.M."/>
            <person name="Park H.-S."/>
            <person name="Perrone G."/>
            <person name="Piumi F."/>
            <person name="Punt P.J."/>
            <person name="Ram A.F."/>
            <person name="Ramon A."/>
            <person name="Rauscher S."/>
            <person name="Record E."/>
            <person name="Riano-Pachon D.M."/>
            <person name="Robert V."/>
            <person name="Roehrig J."/>
            <person name="Ruller R."/>
            <person name="Salamov A."/>
            <person name="Salih N.S."/>
            <person name="Samson R.A."/>
            <person name="Sandor E."/>
            <person name="Sanguinetti M."/>
            <person name="Schuetze T."/>
            <person name="Sepcic K."/>
            <person name="Shelest E."/>
            <person name="Sherlock G."/>
            <person name="Sophianopoulou V."/>
            <person name="Squina F.M."/>
            <person name="Sun H."/>
            <person name="Susca A."/>
            <person name="Todd R.B."/>
            <person name="Tsang A."/>
            <person name="Unkles S.E."/>
            <person name="van de Wiele N."/>
            <person name="van Rossen-Uffink D."/>
            <person name="Oliveira J.V."/>
            <person name="Vesth T.C."/>
            <person name="Visser J."/>
            <person name="Yu J.-H."/>
            <person name="Zhou M."/>
            <person name="Andersen M.R."/>
            <person name="Archer D.B."/>
            <person name="Baker S.E."/>
            <person name="Benoit I."/>
            <person name="Brakhage A.A."/>
            <person name="Braus G.H."/>
            <person name="Fischer R."/>
            <person name="Frisvad J.C."/>
            <person name="Goldman G.H."/>
            <person name="Houbraken J."/>
            <person name="Oakley B."/>
            <person name="Pocsi I."/>
            <person name="Scazzocchio C."/>
            <person name="Seiboth B."/>
            <person name="vanKuyk P.A."/>
            <person name="Wortman J."/>
            <person name="Dyer P.S."/>
            <person name="Grigoriev I.V."/>
        </authorList>
    </citation>
    <scope>NUCLEOTIDE SEQUENCE [LARGE SCALE GENOMIC DNA]</scope>
    <source>
        <strain evidence="3">ITEM 5010</strain>
    </source>
</reference>
<protein>
    <recommendedName>
        <fullName evidence="1">Fe2OG dioxygenase domain-containing protein</fullName>
    </recommendedName>
</protein>
<dbReference type="PANTHER" id="PTHR33099:SF7">
    <property type="entry name" value="MYND-TYPE DOMAIN-CONTAINING PROTEIN"/>
    <property type="match status" value="1"/>
</dbReference>
<evidence type="ECO:0000259" key="1">
    <source>
        <dbReference type="PROSITE" id="PS51471"/>
    </source>
</evidence>
<evidence type="ECO:0000313" key="3">
    <source>
        <dbReference type="Proteomes" id="UP000188318"/>
    </source>
</evidence>
<proteinExistence type="predicted"/>
<organism evidence="2 3">
    <name type="scientific">Aspergillus carbonarius (strain ITEM 5010)</name>
    <dbReference type="NCBI Taxonomy" id="602072"/>
    <lineage>
        <taxon>Eukaryota</taxon>
        <taxon>Fungi</taxon>
        <taxon>Dikarya</taxon>
        <taxon>Ascomycota</taxon>
        <taxon>Pezizomycotina</taxon>
        <taxon>Eurotiomycetes</taxon>
        <taxon>Eurotiomycetidae</taxon>
        <taxon>Eurotiales</taxon>
        <taxon>Aspergillaceae</taxon>
        <taxon>Aspergillus</taxon>
        <taxon>Aspergillus subgen. Circumdati</taxon>
    </lineage>
</organism>
<gene>
    <name evidence="2" type="ORF">ASPCADRAFT_505347</name>
</gene>
<dbReference type="STRING" id="602072.A0A1R3RVA3"/>